<evidence type="ECO:0000259" key="10">
    <source>
        <dbReference type="PROSITE" id="PS00498"/>
    </source>
</evidence>
<dbReference type="GO" id="GO:0004503">
    <property type="term" value="F:tyrosinase activity"/>
    <property type="evidence" value="ECO:0007669"/>
    <property type="project" value="UniProtKB-EC"/>
</dbReference>
<evidence type="ECO:0000256" key="7">
    <source>
        <dbReference type="ARBA" id="ARBA00048881"/>
    </source>
</evidence>
<keyword evidence="4" id="KW-0186">Copper</keyword>
<dbReference type="EMBL" id="AZGY01000018">
    <property type="protein sequence ID" value="KZZ91436.1"/>
    <property type="molecule type" value="Genomic_DNA"/>
</dbReference>
<comment type="caution">
    <text evidence="11">The sequence shown here is derived from an EMBL/GenBank/DDBJ whole genome shotgun (WGS) entry which is preliminary data.</text>
</comment>
<evidence type="ECO:0000256" key="5">
    <source>
        <dbReference type="ARBA" id="ARBA00023101"/>
    </source>
</evidence>
<evidence type="ECO:0000256" key="8">
    <source>
        <dbReference type="SAM" id="MobiDB-lite"/>
    </source>
</evidence>
<keyword evidence="3" id="KW-0479">Metal-binding</keyword>
<dbReference type="AlphaFoldDB" id="A0A167YJN6"/>
<keyword evidence="12" id="KW-1185">Reference proteome</keyword>
<dbReference type="STRING" id="1081109.A0A167YJN6"/>
<accession>A0A167YJN6</accession>
<dbReference type="EC" id="1.14.18.1" evidence="2"/>
<evidence type="ECO:0000259" key="9">
    <source>
        <dbReference type="PROSITE" id="PS00497"/>
    </source>
</evidence>
<dbReference type="PROSITE" id="PS00498">
    <property type="entry name" value="TYROSINASE_2"/>
    <property type="match status" value="1"/>
</dbReference>
<name>A0A167YJN6_9HYPO</name>
<evidence type="ECO:0000256" key="3">
    <source>
        <dbReference type="ARBA" id="ARBA00022723"/>
    </source>
</evidence>
<feature type="region of interest" description="Disordered" evidence="8">
    <location>
        <begin position="519"/>
        <end position="550"/>
    </location>
</feature>
<dbReference type="InterPro" id="IPR008922">
    <property type="entry name" value="Di-copper_centre_dom_sf"/>
</dbReference>
<feature type="domain" description="Tyrosinase copper-binding" evidence="10">
    <location>
        <begin position="293"/>
        <end position="304"/>
    </location>
</feature>
<evidence type="ECO:0000313" key="11">
    <source>
        <dbReference type="EMBL" id="KZZ91436.1"/>
    </source>
</evidence>
<protein>
    <recommendedName>
        <fullName evidence="2">tyrosinase</fullName>
        <ecNumber evidence="2">1.14.18.1</ecNumber>
    </recommendedName>
</protein>
<gene>
    <name evidence="11" type="ORF">AAL_06672</name>
</gene>
<evidence type="ECO:0000256" key="6">
    <source>
        <dbReference type="ARBA" id="ARBA00048233"/>
    </source>
</evidence>
<dbReference type="Gene3D" id="1.10.1280.10">
    <property type="entry name" value="Di-copper center containing domain from catechol oxidase"/>
    <property type="match status" value="1"/>
</dbReference>
<dbReference type="InterPro" id="IPR050316">
    <property type="entry name" value="Tyrosinase/Hemocyanin"/>
</dbReference>
<feature type="compositionally biased region" description="Polar residues" evidence="8">
    <location>
        <begin position="541"/>
        <end position="550"/>
    </location>
</feature>
<feature type="domain" description="Tyrosinase copper-binding" evidence="9">
    <location>
        <begin position="108"/>
        <end position="125"/>
    </location>
</feature>
<evidence type="ECO:0000256" key="1">
    <source>
        <dbReference type="ARBA" id="ARBA00009928"/>
    </source>
</evidence>
<dbReference type="PANTHER" id="PTHR11474:SF76">
    <property type="entry name" value="SHKT DOMAIN-CONTAINING PROTEIN"/>
    <property type="match status" value="1"/>
</dbReference>
<dbReference type="Proteomes" id="UP000078544">
    <property type="component" value="Unassembled WGS sequence"/>
</dbReference>
<reference evidence="11 12" key="1">
    <citation type="journal article" date="2016" name="Genome Biol. Evol.">
        <title>Divergent and convergent evolution of fungal pathogenicity.</title>
        <authorList>
            <person name="Shang Y."/>
            <person name="Xiao G."/>
            <person name="Zheng P."/>
            <person name="Cen K."/>
            <person name="Zhan S."/>
            <person name="Wang C."/>
        </authorList>
    </citation>
    <scope>NUCLEOTIDE SEQUENCE [LARGE SCALE GENOMIC DNA]</scope>
    <source>
        <strain evidence="11 12">RCEF 2490</strain>
    </source>
</reference>
<organism evidence="11 12">
    <name type="scientific">Moelleriella libera RCEF 2490</name>
    <dbReference type="NCBI Taxonomy" id="1081109"/>
    <lineage>
        <taxon>Eukaryota</taxon>
        <taxon>Fungi</taxon>
        <taxon>Dikarya</taxon>
        <taxon>Ascomycota</taxon>
        <taxon>Pezizomycotina</taxon>
        <taxon>Sordariomycetes</taxon>
        <taxon>Hypocreomycetidae</taxon>
        <taxon>Hypocreales</taxon>
        <taxon>Clavicipitaceae</taxon>
        <taxon>Moelleriella</taxon>
    </lineage>
</organism>
<dbReference type="OrthoDB" id="6132182at2759"/>
<dbReference type="GO" id="GO:0042438">
    <property type="term" value="P:melanin biosynthetic process"/>
    <property type="evidence" value="ECO:0007669"/>
    <property type="project" value="UniProtKB-KW"/>
</dbReference>
<dbReference type="PROSITE" id="PS00497">
    <property type="entry name" value="TYROSINASE_1"/>
    <property type="match status" value="1"/>
</dbReference>
<dbReference type="PANTHER" id="PTHR11474">
    <property type="entry name" value="TYROSINASE FAMILY MEMBER"/>
    <property type="match status" value="1"/>
</dbReference>
<sequence length="550" mass="62197">MQIKQAVTVWAAGLAPLIASARSHIPVTGASIDSESNDVPMRMNINDLYAKKGPQWELYLLALKSLQLKDAHDPLSYFQIAGIHGAPWIEWNNAGPERATGWQGYCPHGENIFLSWHRPFVLLFEQALIEEAKRIAKKYPDDHRTEYMQAAETLRSPYWDWSADSDVPPCTVPRRLDIHVPNGNQLRHVSIDNPLHKYDYPEAAMRGEFGWTPSTSSTTRCPAPERYPDSANSRLAQRGLRQNTYDAFTYSQNFDEFATTRQNGMGLEEMHNLIHWDAGCEGQFLDLTTSGFDPLFMLHHTHVDRLWTYWQFINPSEAIFKSPYYGQSRFSTPEGAVITPDSPLEPFYDANKTQWTSNKVVGIEGLGYTYQGLEYWRKPGEQLQQDAVRLMNLLYAPEWASSWGKRTIKATKRYFARVELDRKQVERPCSVHVLMNGKAAGSVVVMKFPEAGILHGSVALDDQMMNAFEQVSTSNGTMRSVEHLITMEIRKLDGTMIPLDSVKSLKLTLEEVSVKPAKTDAEFPKPGESKKHVVGVVGKQRPTTTGNSTQ</sequence>
<dbReference type="SUPFAM" id="SSF48056">
    <property type="entry name" value="Di-copper centre-containing domain"/>
    <property type="match status" value="1"/>
</dbReference>
<proteinExistence type="inferred from homology"/>
<dbReference type="Pfam" id="PF00264">
    <property type="entry name" value="Tyrosinase"/>
    <property type="match status" value="1"/>
</dbReference>
<evidence type="ECO:0000256" key="4">
    <source>
        <dbReference type="ARBA" id="ARBA00023008"/>
    </source>
</evidence>
<dbReference type="InterPro" id="IPR002227">
    <property type="entry name" value="Tyrosinase_Cu-bd"/>
</dbReference>
<comment type="catalytic activity">
    <reaction evidence="6">
        <text>2 L-dopa + O2 = 2 L-dopaquinone + 2 H2O</text>
        <dbReference type="Rhea" id="RHEA:34287"/>
        <dbReference type="ChEBI" id="CHEBI:15377"/>
        <dbReference type="ChEBI" id="CHEBI:15379"/>
        <dbReference type="ChEBI" id="CHEBI:57504"/>
        <dbReference type="ChEBI" id="CHEBI:57924"/>
        <dbReference type="EC" id="1.14.18.1"/>
    </reaction>
</comment>
<dbReference type="PRINTS" id="PR00092">
    <property type="entry name" value="TYROSINASE"/>
</dbReference>
<feature type="compositionally biased region" description="Basic and acidic residues" evidence="8">
    <location>
        <begin position="519"/>
        <end position="531"/>
    </location>
</feature>
<evidence type="ECO:0000256" key="2">
    <source>
        <dbReference type="ARBA" id="ARBA00011906"/>
    </source>
</evidence>
<comment type="catalytic activity">
    <reaction evidence="7">
        <text>L-tyrosine + O2 = L-dopaquinone + H2O</text>
        <dbReference type="Rhea" id="RHEA:18117"/>
        <dbReference type="ChEBI" id="CHEBI:15377"/>
        <dbReference type="ChEBI" id="CHEBI:15379"/>
        <dbReference type="ChEBI" id="CHEBI:57924"/>
        <dbReference type="ChEBI" id="CHEBI:58315"/>
        <dbReference type="EC" id="1.14.18.1"/>
    </reaction>
</comment>
<evidence type="ECO:0000313" key="12">
    <source>
        <dbReference type="Proteomes" id="UP000078544"/>
    </source>
</evidence>
<comment type="similarity">
    <text evidence="1">Belongs to the tyrosinase family.</text>
</comment>
<keyword evidence="5" id="KW-0470">Melanin biosynthesis</keyword>
<dbReference type="GO" id="GO:0046872">
    <property type="term" value="F:metal ion binding"/>
    <property type="evidence" value="ECO:0007669"/>
    <property type="project" value="UniProtKB-KW"/>
</dbReference>